<dbReference type="PANTHER" id="PTHR15741:SF27">
    <property type="entry name" value="TRANSCRIPTION FACTOR AP-4"/>
    <property type="match status" value="1"/>
</dbReference>
<organism evidence="8 9">
    <name type="scientific">Sugiyamaella lignohabitans</name>
    <dbReference type="NCBI Taxonomy" id="796027"/>
    <lineage>
        <taxon>Eukaryota</taxon>
        <taxon>Fungi</taxon>
        <taxon>Dikarya</taxon>
        <taxon>Ascomycota</taxon>
        <taxon>Saccharomycotina</taxon>
        <taxon>Dipodascomycetes</taxon>
        <taxon>Dipodascales</taxon>
        <taxon>Trichomonascaceae</taxon>
        <taxon>Sugiyamaella</taxon>
    </lineage>
</organism>
<feature type="region of interest" description="Disordered" evidence="6">
    <location>
        <begin position="1"/>
        <end position="287"/>
    </location>
</feature>
<dbReference type="EMBL" id="CP014503">
    <property type="protein sequence ID" value="ANB14945.1"/>
    <property type="molecule type" value="Genomic_DNA"/>
</dbReference>
<dbReference type="PROSITE" id="PS50888">
    <property type="entry name" value="BHLH"/>
    <property type="match status" value="1"/>
</dbReference>
<proteinExistence type="predicted"/>
<dbReference type="Proteomes" id="UP000189580">
    <property type="component" value="Chromosome b"/>
</dbReference>
<evidence type="ECO:0000256" key="1">
    <source>
        <dbReference type="ARBA" id="ARBA00004123"/>
    </source>
</evidence>
<dbReference type="SMART" id="SM00353">
    <property type="entry name" value="HLH"/>
    <property type="match status" value="1"/>
</dbReference>
<dbReference type="GeneID" id="30034487"/>
<name>A0A167F8B9_9ASCO</name>
<dbReference type="SUPFAM" id="SSF47459">
    <property type="entry name" value="HLH, helix-loop-helix DNA-binding domain"/>
    <property type="match status" value="1"/>
</dbReference>
<keyword evidence="4" id="KW-0804">Transcription</keyword>
<evidence type="ECO:0000313" key="8">
    <source>
        <dbReference type="EMBL" id="ANB14945.1"/>
    </source>
</evidence>
<dbReference type="GO" id="GO:0000978">
    <property type="term" value="F:RNA polymerase II cis-regulatory region sequence-specific DNA binding"/>
    <property type="evidence" value="ECO:0007669"/>
    <property type="project" value="TreeGrafter"/>
</dbReference>
<dbReference type="GO" id="GO:0000981">
    <property type="term" value="F:DNA-binding transcription factor activity, RNA polymerase II-specific"/>
    <property type="evidence" value="ECO:0007669"/>
    <property type="project" value="TreeGrafter"/>
</dbReference>
<keyword evidence="9" id="KW-1185">Reference proteome</keyword>
<evidence type="ECO:0000256" key="6">
    <source>
        <dbReference type="SAM" id="MobiDB-lite"/>
    </source>
</evidence>
<keyword evidence="3" id="KW-0238">DNA-binding</keyword>
<feature type="compositionally biased region" description="Basic residues" evidence="6">
    <location>
        <begin position="447"/>
        <end position="458"/>
    </location>
</feature>
<evidence type="ECO:0000256" key="2">
    <source>
        <dbReference type="ARBA" id="ARBA00023015"/>
    </source>
</evidence>
<feature type="compositionally biased region" description="Pro residues" evidence="6">
    <location>
        <begin position="412"/>
        <end position="422"/>
    </location>
</feature>
<protein>
    <submittedName>
        <fullName evidence="8">Putative transcription factor sre2</fullName>
    </submittedName>
</protein>
<feature type="domain" description="BHLH" evidence="7">
    <location>
        <begin position="315"/>
        <end position="366"/>
    </location>
</feature>
<feature type="compositionally biased region" description="Low complexity" evidence="6">
    <location>
        <begin position="377"/>
        <end position="393"/>
    </location>
</feature>
<feature type="compositionally biased region" description="Acidic residues" evidence="6">
    <location>
        <begin position="277"/>
        <end position="287"/>
    </location>
</feature>
<dbReference type="PANTHER" id="PTHR15741">
    <property type="entry name" value="BASIC HELIX-LOOP-HELIX ZIP TRANSCRIPTION FACTOR"/>
    <property type="match status" value="1"/>
</dbReference>
<feature type="compositionally biased region" description="Pro residues" evidence="6">
    <location>
        <begin position="81"/>
        <end position="93"/>
    </location>
</feature>
<reference evidence="8 9" key="1">
    <citation type="submission" date="2016-02" db="EMBL/GenBank/DDBJ databases">
        <title>Complete genome sequence and transcriptome regulation of the pentose utilising yeast Sugiyamaella lignohabitans.</title>
        <authorList>
            <person name="Bellasio M."/>
            <person name="Peymann A."/>
            <person name="Valli M."/>
            <person name="Sipitzky M."/>
            <person name="Graf A."/>
            <person name="Sauer M."/>
            <person name="Marx H."/>
            <person name="Mattanovich D."/>
        </authorList>
    </citation>
    <scope>NUCLEOTIDE SEQUENCE [LARGE SCALE GENOMIC DNA]</scope>
    <source>
        <strain evidence="8 9">CBS 10342</strain>
    </source>
</reference>
<comment type="subcellular location">
    <subcellularLocation>
        <location evidence="1">Nucleus</location>
    </subcellularLocation>
</comment>
<dbReference type="OrthoDB" id="5778525at2759"/>
<dbReference type="Pfam" id="PF00010">
    <property type="entry name" value="HLH"/>
    <property type="match status" value="1"/>
</dbReference>
<feature type="compositionally biased region" description="Low complexity" evidence="6">
    <location>
        <begin position="400"/>
        <end position="411"/>
    </location>
</feature>
<keyword evidence="5" id="KW-0539">Nucleus</keyword>
<feature type="compositionally biased region" description="Polar residues" evidence="6">
    <location>
        <begin position="7"/>
        <end position="70"/>
    </location>
</feature>
<evidence type="ECO:0000256" key="3">
    <source>
        <dbReference type="ARBA" id="ARBA00023125"/>
    </source>
</evidence>
<feature type="compositionally biased region" description="Basic and acidic residues" evidence="6">
    <location>
        <begin position="157"/>
        <end position="169"/>
    </location>
</feature>
<feature type="compositionally biased region" description="Low complexity" evidence="6">
    <location>
        <begin position="251"/>
        <end position="265"/>
    </location>
</feature>
<feature type="compositionally biased region" description="Polar residues" evidence="6">
    <location>
        <begin position="235"/>
        <end position="250"/>
    </location>
</feature>
<dbReference type="InterPro" id="IPR036638">
    <property type="entry name" value="HLH_DNA-bd_sf"/>
</dbReference>
<feature type="compositionally biased region" description="Low complexity" evidence="6">
    <location>
        <begin position="575"/>
        <end position="586"/>
    </location>
</feature>
<dbReference type="InterPro" id="IPR011598">
    <property type="entry name" value="bHLH_dom"/>
</dbReference>
<feature type="region of interest" description="Disordered" evidence="6">
    <location>
        <begin position="377"/>
        <end position="602"/>
    </location>
</feature>
<dbReference type="GO" id="GO:0005634">
    <property type="term" value="C:nucleus"/>
    <property type="evidence" value="ECO:0007669"/>
    <property type="project" value="UniProtKB-SubCell"/>
</dbReference>
<dbReference type="RefSeq" id="XP_018737422.1">
    <property type="nucleotide sequence ID" value="XM_018879512.1"/>
</dbReference>
<sequence>MDLKDIVSQSSSNNGARLHTSSSTTPKSGLISPDSSIVQDSNNNNSKKGLEMSNNESITSPNRGSANTHALHNENVKNLPSPEPSPKPSPEPVPTIAETVTRELPPLPSQFKFGSGSSVSSSVSAEPAQTSSTSRSIPLSSILAHKRQLSEQPLPDTVHEKKAVLEGRRRLQPRSQQMGQDQQPPLQQLPQQQQQQLPHLPQKQRQQQQHVPPPLQVAAAPELPYSEPEHRDYGHSTTHTLPHQYPSQPVNYSSSTNSIPSGNSNPESVAYSHSETQPEETSEDDKEEYLPIAPSGTATIPVMAPTTISSTSVSSRRHAHILSEQRRRENINGGFKLLKNAVPFCQGTQDSKAMILKKAVEYINSLELEIQSLRYSNSSTVTNSSSATSSPSNPMYNMNTSRPSRSPTSATLPPPPPPPPSAVRPERTISQPNPNLHPPPPQQQNHHQPHQQQHPHRHQQPEDQHRQTAHPGPPPRRPPPPPPPPQRSPTAIPLVQPPPLHVHHPHHLHTQPVIPPQAVPQRYGSVAPPPPTYNYAYNESISRPTSTPPTTRPLQSPSISTKRNFSLPNENYTIPRLSSSPVSRPSGAFTPPPRSFPLPPPL</sequence>
<feature type="compositionally biased region" description="Pro residues" evidence="6">
    <location>
        <begin position="590"/>
        <end position="602"/>
    </location>
</feature>
<feature type="compositionally biased region" description="Low complexity" evidence="6">
    <location>
        <begin position="114"/>
        <end position="143"/>
    </location>
</feature>
<feature type="compositionally biased region" description="Polar residues" evidence="6">
    <location>
        <begin position="559"/>
        <end position="572"/>
    </location>
</feature>
<feature type="compositionally biased region" description="Low complexity" evidence="6">
    <location>
        <begin position="173"/>
        <end position="210"/>
    </location>
</feature>
<dbReference type="KEGG" id="slb:AWJ20_2562"/>
<keyword evidence="2" id="KW-0805">Transcription regulation</keyword>
<dbReference type="Gene3D" id="4.10.280.10">
    <property type="entry name" value="Helix-loop-helix DNA-binding domain"/>
    <property type="match status" value="1"/>
</dbReference>
<dbReference type="AlphaFoldDB" id="A0A167F8B9"/>
<evidence type="ECO:0000256" key="4">
    <source>
        <dbReference type="ARBA" id="ARBA00023163"/>
    </source>
</evidence>
<dbReference type="InterPro" id="IPR052207">
    <property type="entry name" value="Max-like/E-box_TFs"/>
</dbReference>
<feature type="compositionally biased region" description="Pro residues" evidence="6">
    <location>
        <begin position="471"/>
        <end position="487"/>
    </location>
</feature>
<gene>
    <name evidence="8" type="ORF">AWJ20_2562</name>
</gene>
<dbReference type="GO" id="GO:0046983">
    <property type="term" value="F:protein dimerization activity"/>
    <property type="evidence" value="ECO:0007669"/>
    <property type="project" value="InterPro"/>
</dbReference>
<evidence type="ECO:0000259" key="7">
    <source>
        <dbReference type="PROSITE" id="PS50888"/>
    </source>
</evidence>
<evidence type="ECO:0000256" key="5">
    <source>
        <dbReference type="ARBA" id="ARBA00023242"/>
    </source>
</evidence>
<evidence type="ECO:0000313" key="9">
    <source>
        <dbReference type="Proteomes" id="UP000189580"/>
    </source>
</evidence>
<accession>A0A167F8B9</accession>